<evidence type="ECO:0000313" key="3">
    <source>
        <dbReference type="WBParaSite" id="SVE_1780600.1"/>
    </source>
</evidence>
<accession>A0A0K0FZC9</accession>
<reference evidence="2" key="1">
    <citation type="submission" date="2014-07" db="EMBL/GenBank/DDBJ databases">
        <authorList>
            <person name="Martin A.A"/>
            <person name="De Silva N."/>
        </authorList>
    </citation>
    <scope>NUCLEOTIDE SEQUENCE</scope>
</reference>
<dbReference type="InterPro" id="IPR050951">
    <property type="entry name" value="Retrovirus_Pol_polyprotein"/>
</dbReference>
<evidence type="ECO:0000259" key="1">
    <source>
        <dbReference type="Pfam" id="PF00078"/>
    </source>
</evidence>
<dbReference type="InterPro" id="IPR000477">
    <property type="entry name" value="RT_dom"/>
</dbReference>
<dbReference type="AlphaFoldDB" id="A0A0K0FZC9"/>
<name>A0A0K0FZC9_STRVS</name>
<dbReference type="InterPro" id="IPR043502">
    <property type="entry name" value="DNA/RNA_pol_sf"/>
</dbReference>
<sequence>MSLAGSPATFHKLMEHTFGDLREYVAVYLDDIIIFKNQDDHVNQMEEVFRRLHAFEIKVKLKKTTFMQSRLEFLEHIITEKEIEIDEKKVYAIDKLQRSTTGKIIRDFL</sequence>
<dbReference type="SUPFAM" id="SSF56672">
    <property type="entry name" value="DNA/RNA polymerases"/>
    <property type="match status" value="1"/>
</dbReference>
<dbReference type="InterPro" id="IPR043128">
    <property type="entry name" value="Rev_trsase/Diguanyl_cyclase"/>
</dbReference>
<dbReference type="WBParaSite" id="SVE_1780600.1">
    <property type="protein sequence ID" value="SVE_1780600.1"/>
    <property type="gene ID" value="SVE_1780600"/>
</dbReference>
<dbReference type="PANTHER" id="PTHR37984">
    <property type="entry name" value="PROTEIN CBG26694"/>
    <property type="match status" value="1"/>
</dbReference>
<dbReference type="Gene3D" id="3.30.70.270">
    <property type="match status" value="1"/>
</dbReference>
<keyword evidence="2" id="KW-1185">Reference proteome</keyword>
<feature type="domain" description="Reverse transcriptase" evidence="1">
    <location>
        <begin position="5"/>
        <end position="76"/>
    </location>
</feature>
<proteinExistence type="predicted"/>
<evidence type="ECO:0000313" key="2">
    <source>
        <dbReference type="Proteomes" id="UP000035680"/>
    </source>
</evidence>
<reference evidence="3" key="2">
    <citation type="submission" date="2015-08" db="UniProtKB">
        <authorList>
            <consortium name="WormBaseParasite"/>
        </authorList>
    </citation>
    <scope>IDENTIFICATION</scope>
</reference>
<protein>
    <submittedName>
        <fullName evidence="3">Reverse transcriptase domain-containing protein</fullName>
    </submittedName>
</protein>
<dbReference type="PANTHER" id="PTHR37984:SF5">
    <property type="entry name" value="PROTEIN NYNRIN-LIKE"/>
    <property type="match status" value="1"/>
</dbReference>
<dbReference type="Proteomes" id="UP000035680">
    <property type="component" value="Unassembled WGS sequence"/>
</dbReference>
<dbReference type="STRING" id="75913.A0A0K0FZC9"/>
<dbReference type="Pfam" id="PF00078">
    <property type="entry name" value="RVT_1"/>
    <property type="match status" value="1"/>
</dbReference>
<dbReference type="FunFam" id="3.30.70.270:FF:000003">
    <property type="entry name" value="Transposon Ty3-G Gag-Pol polyprotein"/>
    <property type="match status" value="1"/>
</dbReference>
<organism evidence="2 3">
    <name type="scientific">Strongyloides venezuelensis</name>
    <name type="common">Threadworm</name>
    <dbReference type="NCBI Taxonomy" id="75913"/>
    <lineage>
        <taxon>Eukaryota</taxon>
        <taxon>Metazoa</taxon>
        <taxon>Ecdysozoa</taxon>
        <taxon>Nematoda</taxon>
        <taxon>Chromadorea</taxon>
        <taxon>Rhabditida</taxon>
        <taxon>Tylenchina</taxon>
        <taxon>Panagrolaimomorpha</taxon>
        <taxon>Strongyloidoidea</taxon>
        <taxon>Strongyloididae</taxon>
        <taxon>Strongyloides</taxon>
    </lineage>
</organism>